<dbReference type="AlphaFoldDB" id="A0A097R7Z5"/>
<proteinExistence type="inferred from homology"/>
<dbReference type="HOGENOM" id="CLU_050555_3_1_6"/>
<comment type="caution">
    <text evidence="2">Once thought to be involved in copper homeostasis, experiments in E.coli have shown this is not the case.</text>
</comment>
<dbReference type="RefSeq" id="WP_025801903.1">
    <property type="nucleotide sequence ID" value="NZ_CP009706.1"/>
</dbReference>
<evidence type="ECO:0000313" key="3">
    <source>
        <dbReference type="EMBL" id="AIU74840.1"/>
    </source>
</evidence>
<dbReference type="InterPro" id="IPR005627">
    <property type="entry name" value="CutC-like"/>
</dbReference>
<dbReference type="KEGG" id="hav:AT03_09715"/>
<comment type="similarity">
    <text evidence="1 2">Belongs to the CutC family.</text>
</comment>
<dbReference type="PANTHER" id="PTHR12598:SF0">
    <property type="entry name" value="COPPER HOMEOSTASIS PROTEIN CUTC HOMOLOG"/>
    <property type="match status" value="1"/>
</dbReference>
<dbReference type="NCBIfam" id="NF008603">
    <property type="entry name" value="PRK11572.1"/>
    <property type="match status" value="1"/>
</dbReference>
<dbReference type="PATRIC" id="fig|1453496.5.peg.1949"/>
<dbReference type="InterPro" id="IPR036822">
    <property type="entry name" value="CutC-like_dom_sf"/>
</dbReference>
<evidence type="ECO:0000256" key="1">
    <source>
        <dbReference type="ARBA" id="ARBA00007768"/>
    </source>
</evidence>
<dbReference type="eggNOG" id="COG3142">
    <property type="taxonomic scope" value="Bacteria"/>
</dbReference>
<gene>
    <name evidence="2" type="primary">cutC</name>
    <name evidence="3" type="ORF">AT03_09715</name>
</gene>
<dbReference type="GO" id="GO:0005507">
    <property type="term" value="F:copper ion binding"/>
    <property type="evidence" value="ECO:0007669"/>
    <property type="project" value="TreeGrafter"/>
</dbReference>
<dbReference type="SUPFAM" id="SSF110395">
    <property type="entry name" value="CutC-like"/>
    <property type="match status" value="1"/>
</dbReference>
<sequence>MMKLEICCFGVECALTAERAGADRIELCASQLDGGLTPSYGTLKLARDKVSIPVHPIIRPRGGDFCYSYTEFEVMKNDMAMIRDMGFPGAVIGMLDAEGHIDLPRMRELMQLSGNMAITFHRAFDMCVSPLVALSQLTDLGIARILTSGQQQSAEVGLPLLKELLNETQGPVIMAGAGVRLTNLHKFQEIGLTEVHSSAGHMVPSEMRYRKAGVTMCSDSEFDEFTHYCVDGEVVEAMKTALSLGEPYPRSA</sequence>
<dbReference type="Gene3D" id="3.20.20.380">
    <property type="entry name" value="Copper homeostasis (CutC) domain"/>
    <property type="match status" value="1"/>
</dbReference>
<reference evidence="3 4" key="1">
    <citation type="journal article" date="2014" name="Gut Pathog.">
        <title>Gene clusters of Hafnia alvei strain FB1 important in survival and pathogenesis: a draft genome perspective.</title>
        <authorList>
            <person name="Tan J.Y."/>
            <person name="Yin W.F."/>
            <person name="Chan K.G."/>
        </authorList>
    </citation>
    <scope>NUCLEOTIDE SEQUENCE [LARGE SCALE GENOMIC DNA]</scope>
    <source>
        <strain evidence="3 4">FB1</strain>
    </source>
</reference>
<dbReference type="GeneID" id="56891628"/>
<keyword evidence="2" id="KW-0963">Cytoplasm</keyword>
<dbReference type="Proteomes" id="UP000029986">
    <property type="component" value="Chromosome"/>
</dbReference>
<dbReference type="PANTHER" id="PTHR12598">
    <property type="entry name" value="COPPER HOMEOSTASIS PROTEIN CUTC"/>
    <property type="match status" value="1"/>
</dbReference>
<dbReference type="GO" id="GO:0005737">
    <property type="term" value="C:cytoplasm"/>
    <property type="evidence" value="ECO:0007669"/>
    <property type="project" value="UniProtKB-SubCell"/>
</dbReference>
<evidence type="ECO:0000313" key="4">
    <source>
        <dbReference type="Proteomes" id="UP000029986"/>
    </source>
</evidence>
<organism evidence="3 4">
    <name type="scientific">Hafnia alvei FB1</name>
    <dbReference type="NCBI Taxonomy" id="1453496"/>
    <lineage>
        <taxon>Bacteria</taxon>
        <taxon>Pseudomonadati</taxon>
        <taxon>Pseudomonadota</taxon>
        <taxon>Gammaproteobacteria</taxon>
        <taxon>Enterobacterales</taxon>
        <taxon>Hafniaceae</taxon>
        <taxon>Hafnia</taxon>
    </lineage>
</organism>
<accession>A0A097R7Z5</accession>
<protein>
    <recommendedName>
        <fullName evidence="2">PF03932 family protein CutC</fullName>
    </recommendedName>
</protein>
<name>A0A097R7Z5_HAFAL</name>
<dbReference type="EMBL" id="CP009706">
    <property type="protein sequence ID" value="AIU74840.1"/>
    <property type="molecule type" value="Genomic_DNA"/>
</dbReference>
<keyword evidence="4" id="KW-1185">Reference proteome</keyword>
<dbReference type="FunFam" id="3.20.20.380:FF:000001">
    <property type="entry name" value="Copper homeostasis protein CutC"/>
    <property type="match status" value="1"/>
</dbReference>
<comment type="subcellular location">
    <subcellularLocation>
        <location evidence="2">Cytoplasm</location>
    </subcellularLocation>
</comment>
<evidence type="ECO:0000256" key="2">
    <source>
        <dbReference type="HAMAP-Rule" id="MF_00795"/>
    </source>
</evidence>
<dbReference type="Pfam" id="PF03932">
    <property type="entry name" value="CutC"/>
    <property type="match status" value="1"/>
</dbReference>
<dbReference type="HAMAP" id="MF_00795">
    <property type="entry name" value="CutC"/>
    <property type="match status" value="1"/>
</dbReference>